<accession>U4PVB7</accession>
<dbReference type="EMBL" id="HG518322">
    <property type="protein sequence ID" value="CDI09079.1"/>
    <property type="molecule type" value="Genomic_DNA"/>
</dbReference>
<reference evidence="1 2" key="1">
    <citation type="journal article" date="2013" name="Genome Announc.">
        <title>Complete Genome Sequence of the Sesbania Symbiont and Rice Growth-Promoting Endophyte Rhizobium sp. Strain IRBG74.</title>
        <authorList>
            <person name="Crook M.B."/>
            <person name="Mitra S."/>
            <person name="Ane J.M."/>
            <person name="Sadowsky M.J."/>
            <person name="Gyaneshwar P."/>
        </authorList>
    </citation>
    <scope>NUCLEOTIDE SEQUENCE [LARGE SCALE GENOMIC DNA]</scope>
    <source>
        <strain evidence="1 2">IRBG74</strain>
    </source>
</reference>
<organism evidence="1 2">
    <name type="scientific">Agrobacterium pusense</name>
    <dbReference type="NCBI Taxonomy" id="648995"/>
    <lineage>
        <taxon>Bacteria</taxon>
        <taxon>Pseudomonadati</taxon>
        <taxon>Pseudomonadota</taxon>
        <taxon>Alphaproteobacteria</taxon>
        <taxon>Hyphomicrobiales</taxon>
        <taxon>Rhizobiaceae</taxon>
        <taxon>Rhizobium/Agrobacterium group</taxon>
        <taxon>Agrobacterium</taxon>
    </lineage>
</organism>
<dbReference type="KEGG" id="rir:BN877_I2188"/>
<name>U4PVB7_9HYPH</name>
<sequence>MVAGLTVAILGPFGPSFAVYSTLVHALNASARPTVEDRRSVLLPRNLPEFRMLPPSLCLSFDTPASSEAGSVPSSFINLL</sequence>
<dbReference type="HOGENOM" id="CLU_2587307_0_0_5"/>
<dbReference type="Proteomes" id="UP000016944">
    <property type="component" value="Chromosome I"/>
</dbReference>
<evidence type="ECO:0000313" key="1">
    <source>
        <dbReference type="EMBL" id="CDI09079.1"/>
    </source>
</evidence>
<proteinExistence type="predicted"/>
<dbReference type="AlphaFoldDB" id="U4PVB7"/>
<evidence type="ECO:0000313" key="2">
    <source>
        <dbReference type="Proteomes" id="UP000016944"/>
    </source>
</evidence>
<gene>
    <name evidence="1" type="ORF">BN877_I2188</name>
</gene>
<protein>
    <submittedName>
        <fullName evidence="1">Uncharacterized protein</fullName>
    </submittedName>
</protein>